<dbReference type="SMART" id="SM00365">
    <property type="entry name" value="LRR_SD22"/>
    <property type="match status" value="10"/>
</dbReference>
<dbReference type="Pfam" id="PF13306">
    <property type="entry name" value="LRR_5"/>
    <property type="match status" value="1"/>
</dbReference>
<reference evidence="1" key="1">
    <citation type="submission" date="2020-11" db="EMBL/GenBank/DDBJ databases">
        <authorList>
            <person name="Tran Van P."/>
        </authorList>
    </citation>
    <scope>NUCLEOTIDE SEQUENCE</scope>
</reference>
<accession>A0A7R8ZRQ1</accession>
<dbReference type="InterPro" id="IPR032675">
    <property type="entry name" value="LRR_dom_sf"/>
</dbReference>
<dbReference type="SUPFAM" id="SSF52047">
    <property type="entry name" value="RNI-like"/>
    <property type="match status" value="1"/>
</dbReference>
<dbReference type="PRINTS" id="PR00019">
    <property type="entry name" value="LEURICHRPT"/>
</dbReference>
<organism evidence="1">
    <name type="scientific">Cyprideis torosa</name>
    <dbReference type="NCBI Taxonomy" id="163714"/>
    <lineage>
        <taxon>Eukaryota</taxon>
        <taxon>Metazoa</taxon>
        <taxon>Ecdysozoa</taxon>
        <taxon>Arthropoda</taxon>
        <taxon>Crustacea</taxon>
        <taxon>Oligostraca</taxon>
        <taxon>Ostracoda</taxon>
        <taxon>Podocopa</taxon>
        <taxon>Podocopida</taxon>
        <taxon>Cytherocopina</taxon>
        <taxon>Cytheroidea</taxon>
        <taxon>Cytherideidae</taxon>
        <taxon>Cyprideis</taxon>
    </lineage>
</organism>
<gene>
    <name evidence="1" type="ORF">CTOB1V02_LOCUS7454</name>
</gene>
<dbReference type="OrthoDB" id="1111193at2759"/>
<dbReference type="SMART" id="SM00369">
    <property type="entry name" value="LRR_TYP"/>
    <property type="match status" value="22"/>
</dbReference>
<proteinExistence type="predicted"/>
<dbReference type="InterPro" id="IPR001611">
    <property type="entry name" value="Leu-rich_rpt"/>
</dbReference>
<dbReference type="InterPro" id="IPR003591">
    <property type="entry name" value="Leu-rich_rpt_typical-subtyp"/>
</dbReference>
<evidence type="ECO:0000313" key="1">
    <source>
        <dbReference type="EMBL" id="CAD7229585.1"/>
    </source>
</evidence>
<dbReference type="PROSITE" id="PS51450">
    <property type="entry name" value="LRR"/>
    <property type="match status" value="8"/>
</dbReference>
<dbReference type="SMART" id="SM00364">
    <property type="entry name" value="LRR_BAC"/>
    <property type="match status" value="9"/>
</dbReference>
<dbReference type="Pfam" id="PF13855">
    <property type="entry name" value="LRR_8"/>
    <property type="match status" value="6"/>
</dbReference>
<dbReference type="InterPro" id="IPR026906">
    <property type="entry name" value="LRR_5"/>
</dbReference>
<dbReference type="InterPro" id="IPR000483">
    <property type="entry name" value="Cys-rich_flank_reg_C"/>
</dbReference>
<protein>
    <submittedName>
        <fullName evidence="1">Uncharacterized protein</fullName>
    </submittedName>
</protein>
<dbReference type="PANTHER" id="PTHR24366:SF96">
    <property type="entry name" value="LEUCINE RICH REPEAT CONTAINING 53"/>
    <property type="match status" value="1"/>
</dbReference>
<name>A0A7R8ZRQ1_9CRUS</name>
<dbReference type="EMBL" id="OB662154">
    <property type="protein sequence ID" value="CAD7229585.1"/>
    <property type="molecule type" value="Genomic_DNA"/>
</dbReference>
<dbReference type="PANTHER" id="PTHR24366">
    <property type="entry name" value="IG(IMMUNOGLOBULIN) AND LRR(LEUCINE RICH REPEAT) DOMAINS"/>
    <property type="match status" value="1"/>
</dbReference>
<dbReference type="SMART" id="SM00082">
    <property type="entry name" value="LRRCT"/>
    <property type="match status" value="1"/>
</dbReference>
<sequence length="1494" mass="168868">MRTQSPWWLTGYAASYFLCFLGNNIDEIGQGDFSSLNATLLDLDLADNHLSRIPQLAFRALAKLRTLDLSGNNLIFINANAFDRGPHGLDDLNLAHNLLQSIPFVSLRPFRRLKLLDLRGNLITIPFDIFFKEVISLGTLILDDNNIKYLEAFAFQSFGVVNVTSLSGNPLRAIATEAFKDAIIREIYINHTQLYYFTEDAFKGQERSLRVLDLSHNNLTTIPPKTWRNHDFLQRFDLSHNRLMQIPNSHFNGFQFTLRDFDVSGPRMASPDVQDMGNMRNLRRLGMSIRKDKTLKSLDRVSIALDAFFGINRALVTLRARRGLRLDTIQGYPIRNLNELRELDFGSNFLHFIAHDAFRGLVSVEIIRLDHNHIEYVPNGVFDANQALTHLDMSFNDLSSIKPRTFSDLKPLKSIRLCDNKIERIHKAAFSQQVITGKYYPILQHMPLRDFLEAIHLQGNWINQLDNEAFQGLPRLQFLDLSYNRLWELNLDALDQVGTLGTLTLDASYNWLRNLTGPSHGSWKNYFNIKFFNVSHNNISDISNSYFEPLRTSLLCMDLSHNGLHKLTKAIAGGSQYLQELMLSHNRLRTISPDAFRGSESIQHLDLSYNQLDALPSEIFQDLRRLRVVHLQGNRIRNLPDELFKSSLEILDASNNLMTHFPDFPLQGMDNLRQLDLSHNEIRSLRSSELLQLTGLLKLNLAENKISNLEAGTFAPFHPIRMLDLSFNPLGKFTPSAVGILENLEDLNLAGASLESPLYLHLPREYLHLPREYLHLPREYLHLPREYLYLPREYLHLPREYLHLPREYLHLPREYLHLPREYLHLPRDCQESQFNCFAELLTLNVSYNTLNRLDSLGTYRSLRSLDLTNNSLIEVESNLWVQLPNLRHLRLAKNPVQKLLNNSLVGLQNLHTLDISDLDLQEIESGAFSSMSGLEELTISDFPKADQTNWTALLSIDSLRRLNLHMSSSELKPLFTDWPPKLSHLTLEGYKLTRVHPDVFRGLSSSSFSLTIRGTSLTSLPSSAFSSTSRLLRLSLDVRGGNFTSLGDPRVRPKWQTFPIDLTDIKVSGNPWVCDCGIGWVEDWLRHLSRSRAAHISDFRRARCTDGRRLTTAIQADLDCHSAAILLSSSWRLLLLALLISLLPRQLMVSPTLLTCFVPTVNFPITAHVENGPIFNRKALQVLCTSGSGHLDESKSLLIGIRSHQLPWSRHELPNPQCFSGTTVLQDTRGWIRDPQCCGGLDWRLRLSLLAKLTPASTPGKSDSGLDSGFDSWLRLLAKVTSGLQLHNTDGYEPSQGSGLARNMTTFLPGEIFFSVSAAARECYEDVKFLHIVQNESHWNVTGVNMSDETSNEAANISSLPSLGGPLLLLLPLLLAGAVGSKALSRDAGEPVPCREVPGRINLPCLCSRDAENGTFINCDGVVFVGDFPVLPFRGFPNSVQIFCPRNPHNEPTAEHEIVSFILTLASTGKPGYSLLTAPESFLDSSRSTPSHST</sequence>
<dbReference type="SUPFAM" id="SSF52058">
    <property type="entry name" value="L domain-like"/>
    <property type="match status" value="3"/>
</dbReference>
<dbReference type="Gene3D" id="3.80.10.10">
    <property type="entry name" value="Ribonuclease Inhibitor"/>
    <property type="match status" value="7"/>
</dbReference>